<sequence>MKSKIQISIPEPCNEGWQNMTPVEKGRFCASCQKTVLDFTYLSDNEIINLVNKNDTLCGRINTSQLNRNLIETKRTSNYFGYFATSVLAFLGLGTSTIVAQEKPLVVQNNSKSSTDFDEREFLVRGIVKDTLGNGIGNIFIHIRNQKPVLTDLKGEFEICVRKNQRIFILNDANEEYNDFECKISDNNFLEIVLENSAIIHRSSCTTGLIYKVSATTIIKKRTFLGRTFHKIGNWFR</sequence>
<keyword evidence="3" id="KW-1185">Reference proteome</keyword>
<accession>A0ABR7IVH9</accession>
<organism evidence="2 3">
    <name type="scientific">Flavobacterium bernardetii</name>
    <dbReference type="NCBI Taxonomy" id="2813823"/>
    <lineage>
        <taxon>Bacteria</taxon>
        <taxon>Pseudomonadati</taxon>
        <taxon>Bacteroidota</taxon>
        <taxon>Flavobacteriia</taxon>
        <taxon>Flavobacteriales</taxon>
        <taxon>Flavobacteriaceae</taxon>
        <taxon>Flavobacterium</taxon>
    </lineage>
</organism>
<reference evidence="2 3" key="1">
    <citation type="submission" date="2020-08" db="EMBL/GenBank/DDBJ databases">
        <title>Description of novel Flavobacterium F-408 isolate.</title>
        <authorList>
            <person name="Saticioglu I.B."/>
            <person name="Duman M."/>
            <person name="Altun S."/>
        </authorList>
    </citation>
    <scope>NUCLEOTIDE SEQUENCE [LARGE SCALE GENOMIC DNA]</scope>
    <source>
        <strain evidence="2 3">F-408</strain>
    </source>
</reference>
<evidence type="ECO:0008006" key="4">
    <source>
        <dbReference type="Google" id="ProtNLM"/>
    </source>
</evidence>
<comment type="caution">
    <text evidence="2">The sequence shown here is derived from an EMBL/GenBank/DDBJ whole genome shotgun (WGS) entry which is preliminary data.</text>
</comment>
<name>A0ABR7IVH9_9FLAO</name>
<dbReference type="EMBL" id="JACRUN010000001">
    <property type="protein sequence ID" value="MBC5833767.1"/>
    <property type="molecule type" value="Genomic_DNA"/>
</dbReference>
<evidence type="ECO:0000313" key="2">
    <source>
        <dbReference type="EMBL" id="MBC5833767.1"/>
    </source>
</evidence>
<proteinExistence type="predicted"/>
<dbReference type="Proteomes" id="UP000605990">
    <property type="component" value="Unassembled WGS sequence"/>
</dbReference>
<keyword evidence="1" id="KW-0812">Transmembrane</keyword>
<evidence type="ECO:0000256" key="1">
    <source>
        <dbReference type="SAM" id="Phobius"/>
    </source>
</evidence>
<protein>
    <recommendedName>
        <fullName evidence="4">Carboxypeptidase regulatory-like domain-containing protein</fullName>
    </recommendedName>
</protein>
<keyword evidence="1" id="KW-1133">Transmembrane helix</keyword>
<dbReference type="RefSeq" id="WP_166125002.1">
    <property type="nucleotide sequence ID" value="NZ_JAANOQ010000001.1"/>
</dbReference>
<keyword evidence="1" id="KW-0472">Membrane</keyword>
<gene>
    <name evidence="2" type="ORF">H8R27_02595</name>
</gene>
<feature type="transmembrane region" description="Helical" evidence="1">
    <location>
        <begin position="79"/>
        <end position="100"/>
    </location>
</feature>
<evidence type="ECO:0000313" key="3">
    <source>
        <dbReference type="Proteomes" id="UP000605990"/>
    </source>
</evidence>